<sequence length="333" mass="36646">MMMWILRCAGLQLCLLALCCANSCAGVRLFEGQAHTSSRVGHSSEATGGQEEMRHMYVDRLIAILDSDAEVDGLIEFAKTHKVSNLLLYDLHRALADAHWKDRLKHLMTKGLSEGLHFTATGENTWIFSNRILPFCAEAFPASECFSALNLEFEFWVSPKVADGGYYCETYLKPQSLPCDVNGGYRYWNETLGEMRGLAGEGVKVNAYVGWFDLVTDPPVDTVGGEIVASTDNLYIHSYHSRPDVLFGYTKARLEILDAAAKAAGKTFDVDIIFSAEPNFSGPRVQSGGFEAVEEAYESGATGAGVFFGSHPNIHLGPFTYFTYSLVKTISTQ</sequence>
<reference evidence="2" key="1">
    <citation type="submission" date="2014-11" db="EMBL/GenBank/DDBJ databases">
        <authorList>
            <person name="Otto D Thomas"/>
            <person name="Naeem Raeece"/>
        </authorList>
    </citation>
    <scope>NUCLEOTIDE SEQUENCE</scope>
</reference>
<evidence type="ECO:0008006" key="3">
    <source>
        <dbReference type="Google" id="ProtNLM"/>
    </source>
</evidence>
<organism evidence="2">
    <name type="scientific">Chromera velia CCMP2878</name>
    <dbReference type="NCBI Taxonomy" id="1169474"/>
    <lineage>
        <taxon>Eukaryota</taxon>
        <taxon>Sar</taxon>
        <taxon>Alveolata</taxon>
        <taxon>Colpodellida</taxon>
        <taxon>Chromeraceae</taxon>
        <taxon>Chromera</taxon>
    </lineage>
</organism>
<keyword evidence="1" id="KW-0732">Signal</keyword>
<name>A0A0G4H546_9ALVE</name>
<gene>
    <name evidence="2" type="ORF">Cvel_832</name>
</gene>
<evidence type="ECO:0000256" key="1">
    <source>
        <dbReference type="SAM" id="SignalP"/>
    </source>
</evidence>
<accession>A0A0G4H546</accession>
<dbReference type="VEuPathDB" id="CryptoDB:Cvel_832"/>
<feature type="chain" id="PRO_5005191423" description="Glycoside hydrolase family 5 domain-containing protein" evidence="1">
    <location>
        <begin position="22"/>
        <end position="333"/>
    </location>
</feature>
<protein>
    <recommendedName>
        <fullName evidence="3">Glycoside hydrolase family 5 domain-containing protein</fullName>
    </recommendedName>
</protein>
<dbReference type="AlphaFoldDB" id="A0A0G4H546"/>
<evidence type="ECO:0000313" key="2">
    <source>
        <dbReference type="EMBL" id="CEM38697.1"/>
    </source>
</evidence>
<feature type="signal peptide" evidence="1">
    <location>
        <begin position="1"/>
        <end position="21"/>
    </location>
</feature>
<proteinExistence type="predicted"/>
<dbReference type="EMBL" id="CDMZ01001876">
    <property type="protein sequence ID" value="CEM38697.1"/>
    <property type="molecule type" value="Genomic_DNA"/>
</dbReference>